<dbReference type="PANTHER" id="PTHR37534">
    <property type="entry name" value="TRANSCRIPTIONAL ACTIVATOR PROTEIN UGA3"/>
    <property type="match status" value="1"/>
</dbReference>
<keyword evidence="3" id="KW-0238">DNA-binding</keyword>
<dbReference type="PANTHER" id="PTHR37534:SF10">
    <property type="entry name" value="ZN(II)2CYS6 TRANSCRIPTION FACTOR (EUROFUNG)"/>
    <property type="match status" value="1"/>
</dbReference>
<evidence type="ECO:0000256" key="3">
    <source>
        <dbReference type="ARBA" id="ARBA00023125"/>
    </source>
</evidence>
<reference evidence="8" key="2">
    <citation type="journal article" date="2023" name="IMA Fungus">
        <title>Comparative genomic study of the Penicillium genus elucidates a diverse pangenome and 15 lateral gene transfer events.</title>
        <authorList>
            <person name="Petersen C."/>
            <person name="Sorensen T."/>
            <person name="Nielsen M.R."/>
            <person name="Sondergaard T.E."/>
            <person name="Sorensen J.L."/>
            <person name="Fitzpatrick D.A."/>
            <person name="Frisvad J.C."/>
            <person name="Nielsen K.L."/>
        </authorList>
    </citation>
    <scope>NUCLEOTIDE SEQUENCE</scope>
    <source>
        <strain evidence="8">IBT 15544</strain>
    </source>
</reference>
<sequence>MAQSYSQPQAALAGFLNSMQQDSSMSAYSLFGPSQYPESVAFWHDPSPPAAMAVSASYPPKQPTLEQPPTLLQAIPDQKKHKRTRSGCFTCRARRIKCDEGRPTCERCRKGSRDCVYPSPAAPSKGARAAGKSRNSRPPSQGSDSSGKFEHEEVNSLEPIIDEEEPDGAGSGSRPSPSSGAGPAQPDLSRTQSDHSPQKRSMKQVSDVGSFTVDPSSSPSTEGSRFESMSVRSLSISHSISELLSTARLPDDLRFYLNFHQESISHEHFFLRSGSARFIHHSIVELALGYEPLLYALVGFSAYHHTLQSPGGKVYTFLKYYNKALVLLRKSLGSGEEHTEATLCTVLMLTTFEEYIGDWVNLIDHHSAAHALMRELLTPESSNLIELHTNIFLWYARFDVVAGIVAGTEAILSRDWYTTKEKYDEEQAALYPDDAYKQLVLVASINRRFGLDMASLYAKLSRGMIPMDEFAVQNEKLGQTMERAKGILREFDDSEYTVRSYPNKKPLTEDDIVDPYTSGAIHQGPLWDANYAWIDLLSTDTMFKYQSMLTLQQPLLPELAQLAFDQCRLIETMDRWPGKGNGHCIGFKNSIGMVSMFLPKDQKHQMWARRKIAMMEQNGYIIAPRFRAALAAIWQLPEVQHWWLPDDEGYTEVIREIRAISEERMDQPRDEHRENVRDMKGLFWKLSVDDQEDDQSPGSNHSAVP</sequence>
<feature type="region of interest" description="Disordered" evidence="6">
    <location>
        <begin position="686"/>
        <end position="705"/>
    </location>
</feature>
<keyword evidence="5" id="KW-0539">Nucleus</keyword>
<comment type="caution">
    <text evidence="8">The sequence shown here is derived from an EMBL/GenBank/DDBJ whole genome shotgun (WGS) entry which is preliminary data.</text>
</comment>
<evidence type="ECO:0000259" key="7">
    <source>
        <dbReference type="PROSITE" id="PS50048"/>
    </source>
</evidence>
<feature type="compositionally biased region" description="Polar residues" evidence="6">
    <location>
        <begin position="696"/>
        <end position="705"/>
    </location>
</feature>
<evidence type="ECO:0000256" key="5">
    <source>
        <dbReference type="ARBA" id="ARBA00023242"/>
    </source>
</evidence>
<dbReference type="RefSeq" id="XP_058311564.1">
    <property type="nucleotide sequence ID" value="XM_058449220.1"/>
</dbReference>
<dbReference type="GO" id="GO:0008270">
    <property type="term" value="F:zinc ion binding"/>
    <property type="evidence" value="ECO:0007669"/>
    <property type="project" value="InterPro"/>
</dbReference>
<dbReference type="PROSITE" id="PS50048">
    <property type="entry name" value="ZN2_CY6_FUNGAL_2"/>
    <property type="match status" value="1"/>
</dbReference>
<feature type="region of interest" description="Disordered" evidence="6">
    <location>
        <begin position="53"/>
        <end position="86"/>
    </location>
</feature>
<dbReference type="PROSITE" id="PS00463">
    <property type="entry name" value="ZN2_CY6_FUNGAL_1"/>
    <property type="match status" value="1"/>
</dbReference>
<evidence type="ECO:0000313" key="9">
    <source>
        <dbReference type="Proteomes" id="UP001150904"/>
    </source>
</evidence>
<evidence type="ECO:0000256" key="4">
    <source>
        <dbReference type="ARBA" id="ARBA00023163"/>
    </source>
</evidence>
<protein>
    <recommendedName>
        <fullName evidence="7">Zn(2)-C6 fungal-type domain-containing protein</fullName>
    </recommendedName>
</protein>
<evidence type="ECO:0000313" key="8">
    <source>
        <dbReference type="EMBL" id="KAJ5215751.1"/>
    </source>
</evidence>
<feature type="compositionally biased region" description="Polar residues" evidence="6">
    <location>
        <begin position="203"/>
        <end position="223"/>
    </location>
</feature>
<dbReference type="EMBL" id="JAPQKR010000005">
    <property type="protein sequence ID" value="KAJ5215751.1"/>
    <property type="molecule type" value="Genomic_DNA"/>
</dbReference>
<reference evidence="8" key="1">
    <citation type="submission" date="2022-12" db="EMBL/GenBank/DDBJ databases">
        <authorList>
            <person name="Petersen C."/>
        </authorList>
    </citation>
    <scope>NUCLEOTIDE SEQUENCE</scope>
    <source>
        <strain evidence="8">IBT 15544</strain>
    </source>
</reference>
<dbReference type="Pfam" id="PF00172">
    <property type="entry name" value="Zn_clus"/>
    <property type="match status" value="1"/>
</dbReference>
<comment type="subcellular location">
    <subcellularLocation>
        <location evidence="1">Nucleus</location>
    </subcellularLocation>
</comment>
<feature type="compositionally biased region" description="Polar residues" evidence="6">
    <location>
        <begin position="136"/>
        <end position="146"/>
    </location>
</feature>
<dbReference type="InterPro" id="IPR036864">
    <property type="entry name" value="Zn2-C6_fun-type_DNA-bd_sf"/>
</dbReference>
<dbReference type="SMART" id="SM00066">
    <property type="entry name" value="GAL4"/>
    <property type="match status" value="1"/>
</dbReference>
<feature type="compositionally biased region" description="Basic and acidic residues" evidence="6">
    <location>
        <begin position="102"/>
        <end position="113"/>
    </location>
</feature>
<dbReference type="GO" id="GO:0000981">
    <property type="term" value="F:DNA-binding transcription factor activity, RNA polymerase II-specific"/>
    <property type="evidence" value="ECO:0007669"/>
    <property type="project" value="InterPro"/>
</dbReference>
<dbReference type="CDD" id="cd00067">
    <property type="entry name" value="GAL4"/>
    <property type="match status" value="1"/>
</dbReference>
<organism evidence="8 9">
    <name type="scientific">Penicillium cinerascens</name>
    <dbReference type="NCBI Taxonomy" id="70096"/>
    <lineage>
        <taxon>Eukaryota</taxon>
        <taxon>Fungi</taxon>
        <taxon>Dikarya</taxon>
        <taxon>Ascomycota</taxon>
        <taxon>Pezizomycotina</taxon>
        <taxon>Eurotiomycetes</taxon>
        <taxon>Eurotiomycetidae</taxon>
        <taxon>Eurotiales</taxon>
        <taxon>Aspergillaceae</taxon>
        <taxon>Penicillium</taxon>
    </lineage>
</organism>
<feature type="domain" description="Zn(2)-C6 fungal-type" evidence="7">
    <location>
        <begin position="87"/>
        <end position="117"/>
    </location>
</feature>
<dbReference type="GO" id="GO:0045944">
    <property type="term" value="P:positive regulation of transcription by RNA polymerase II"/>
    <property type="evidence" value="ECO:0007669"/>
    <property type="project" value="TreeGrafter"/>
</dbReference>
<dbReference type="SUPFAM" id="SSF57701">
    <property type="entry name" value="Zn2/Cys6 DNA-binding domain"/>
    <property type="match status" value="1"/>
</dbReference>
<dbReference type="OrthoDB" id="5278208at2759"/>
<dbReference type="InterPro" id="IPR001138">
    <property type="entry name" value="Zn2Cys6_DnaBD"/>
</dbReference>
<proteinExistence type="predicted"/>
<keyword evidence="2" id="KW-0805">Transcription regulation</keyword>
<feature type="region of interest" description="Disordered" evidence="6">
    <location>
        <begin position="102"/>
        <end position="227"/>
    </location>
</feature>
<keyword evidence="4" id="KW-0804">Transcription</keyword>
<dbReference type="AlphaFoldDB" id="A0A9W9TAV3"/>
<gene>
    <name evidence="8" type="ORF">N7498_002158</name>
</gene>
<name>A0A9W9TAV3_9EURO</name>
<evidence type="ECO:0000256" key="6">
    <source>
        <dbReference type="SAM" id="MobiDB-lite"/>
    </source>
</evidence>
<dbReference type="Pfam" id="PF11951">
    <property type="entry name" value="Fungal_trans_2"/>
    <property type="match status" value="1"/>
</dbReference>
<feature type="compositionally biased region" description="Low complexity" evidence="6">
    <location>
        <begin position="172"/>
        <end position="184"/>
    </location>
</feature>
<keyword evidence="9" id="KW-1185">Reference proteome</keyword>
<dbReference type="Proteomes" id="UP001150904">
    <property type="component" value="Unassembled WGS sequence"/>
</dbReference>
<dbReference type="GO" id="GO:0000976">
    <property type="term" value="F:transcription cis-regulatory region binding"/>
    <property type="evidence" value="ECO:0007669"/>
    <property type="project" value="TreeGrafter"/>
</dbReference>
<evidence type="ECO:0000256" key="2">
    <source>
        <dbReference type="ARBA" id="ARBA00023015"/>
    </source>
</evidence>
<dbReference type="GeneID" id="83176521"/>
<dbReference type="InterPro" id="IPR021858">
    <property type="entry name" value="Fun_TF"/>
</dbReference>
<dbReference type="Gene3D" id="4.10.240.10">
    <property type="entry name" value="Zn(2)-C6 fungal-type DNA-binding domain"/>
    <property type="match status" value="1"/>
</dbReference>
<accession>A0A9W9TAV3</accession>
<dbReference type="GO" id="GO:0005634">
    <property type="term" value="C:nucleus"/>
    <property type="evidence" value="ECO:0007669"/>
    <property type="project" value="UniProtKB-SubCell"/>
</dbReference>
<evidence type="ECO:0000256" key="1">
    <source>
        <dbReference type="ARBA" id="ARBA00004123"/>
    </source>
</evidence>